<dbReference type="AlphaFoldDB" id="A0A381PGF1"/>
<dbReference type="EMBL" id="UINC01000973">
    <property type="protein sequence ID" value="SUZ66020.1"/>
    <property type="molecule type" value="Genomic_DNA"/>
</dbReference>
<evidence type="ECO:0000313" key="1">
    <source>
        <dbReference type="EMBL" id="SUZ66020.1"/>
    </source>
</evidence>
<gene>
    <name evidence="1" type="ORF">METZ01_LOCUS18874</name>
</gene>
<accession>A0A381PGF1</accession>
<protein>
    <submittedName>
        <fullName evidence="1">Uncharacterized protein</fullName>
    </submittedName>
</protein>
<proteinExistence type="predicted"/>
<name>A0A381PGF1_9ZZZZ</name>
<organism evidence="1">
    <name type="scientific">marine metagenome</name>
    <dbReference type="NCBI Taxonomy" id="408172"/>
    <lineage>
        <taxon>unclassified sequences</taxon>
        <taxon>metagenomes</taxon>
        <taxon>ecological metagenomes</taxon>
    </lineage>
</organism>
<reference evidence="1" key="1">
    <citation type="submission" date="2018-05" db="EMBL/GenBank/DDBJ databases">
        <authorList>
            <person name="Lanie J.A."/>
            <person name="Ng W.-L."/>
            <person name="Kazmierczak K.M."/>
            <person name="Andrzejewski T.M."/>
            <person name="Davidsen T.M."/>
            <person name="Wayne K.J."/>
            <person name="Tettelin H."/>
            <person name="Glass J.I."/>
            <person name="Rusch D."/>
            <person name="Podicherti R."/>
            <person name="Tsui H.-C.T."/>
            <person name="Winkler M.E."/>
        </authorList>
    </citation>
    <scope>NUCLEOTIDE SEQUENCE</scope>
</reference>
<sequence length="95" mass="9789">MLGLPALSLERDPLKNSDGPILRLGVRLAGMGVFSRTEASSMAALVAVEVSTVEVGGFEQVSSTLGTAPEPVHRLTSSAQLPLTVIVICCAMGPL</sequence>